<accession>A0ABZ3F5K5</accession>
<protein>
    <submittedName>
        <fullName evidence="2">Uncharacterized protein</fullName>
    </submittedName>
</protein>
<evidence type="ECO:0000313" key="2">
    <source>
        <dbReference type="EMBL" id="XAM18428.1"/>
    </source>
</evidence>
<proteinExistence type="predicted"/>
<dbReference type="Proteomes" id="UP001434737">
    <property type="component" value="Chromosome"/>
</dbReference>
<evidence type="ECO:0000256" key="1">
    <source>
        <dbReference type="SAM" id="MobiDB-lite"/>
    </source>
</evidence>
<evidence type="ECO:0000313" key="3">
    <source>
        <dbReference type="Proteomes" id="UP001434737"/>
    </source>
</evidence>
<dbReference type="RefSeq" id="WP_300900609.1">
    <property type="nucleotide sequence ID" value="NZ_CP145316.1"/>
</dbReference>
<name>A0ABZ3F5K5_9HELI</name>
<sequence length="60" mass="7071">MSITRLFAEDTNDNGLRYSRQVRRARDDKEFDPHTTIEEGTIRSVNHHLKSQITVEEKNN</sequence>
<organism evidence="2 3">
    <name type="scientific">Helicobacter mastomyrinus</name>
    <dbReference type="NCBI Taxonomy" id="287948"/>
    <lineage>
        <taxon>Bacteria</taxon>
        <taxon>Pseudomonadati</taxon>
        <taxon>Campylobacterota</taxon>
        <taxon>Epsilonproteobacteria</taxon>
        <taxon>Campylobacterales</taxon>
        <taxon>Helicobacteraceae</taxon>
        <taxon>Helicobacter</taxon>
    </lineage>
</organism>
<dbReference type="EMBL" id="CP145316">
    <property type="protein sequence ID" value="XAM18428.1"/>
    <property type="molecule type" value="Genomic_DNA"/>
</dbReference>
<reference evidence="2 3" key="1">
    <citation type="submission" date="2024-02" db="EMBL/GenBank/DDBJ databases">
        <title>Genome and pathogenicity analysis of Helicobacter mastomyrinus isolated from mice.</title>
        <authorList>
            <person name="Zhu L."/>
        </authorList>
    </citation>
    <scope>NUCLEOTIDE SEQUENCE [LARGE SCALE GENOMIC DNA]</scope>
    <source>
        <strain evidence="2 3">Hm-17</strain>
    </source>
</reference>
<gene>
    <name evidence="2" type="ORF">V3I05_01735</name>
</gene>
<feature type="region of interest" description="Disordered" evidence="1">
    <location>
        <begin position="37"/>
        <end position="60"/>
    </location>
</feature>
<keyword evidence="3" id="KW-1185">Reference proteome</keyword>